<dbReference type="Pfam" id="PF07690">
    <property type="entry name" value="MFS_1"/>
    <property type="match status" value="1"/>
</dbReference>
<feature type="transmembrane region" description="Helical" evidence="6">
    <location>
        <begin position="118"/>
        <end position="135"/>
    </location>
</feature>
<dbReference type="Gene3D" id="1.20.1250.20">
    <property type="entry name" value="MFS general substrate transporter like domains"/>
    <property type="match status" value="2"/>
</dbReference>
<dbReference type="OrthoDB" id="6730379at2759"/>
<feature type="transmembrane region" description="Helical" evidence="6">
    <location>
        <begin position="402"/>
        <end position="424"/>
    </location>
</feature>
<name>A0A0N0NH76_9EURO</name>
<dbReference type="InterPro" id="IPR020846">
    <property type="entry name" value="MFS_dom"/>
</dbReference>
<evidence type="ECO:0000259" key="7">
    <source>
        <dbReference type="PROSITE" id="PS50850"/>
    </source>
</evidence>
<dbReference type="VEuPathDB" id="FungiDB:AB675_4905"/>
<dbReference type="GO" id="GO:0016020">
    <property type="term" value="C:membrane"/>
    <property type="evidence" value="ECO:0007669"/>
    <property type="project" value="UniProtKB-SubCell"/>
</dbReference>
<feature type="domain" description="Major facilitator superfamily (MFS) profile" evidence="7">
    <location>
        <begin position="51"/>
        <end position="460"/>
    </location>
</feature>
<keyword evidence="3 6" id="KW-0812">Transmembrane</keyword>
<evidence type="ECO:0000313" key="8">
    <source>
        <dbReference type="EMBL" id="KPI34361.1"/>
    </source>
</evidence>
<dbReference type="InterPro" id="IPR036259">
    <property type="entry name" value="MFS_trans_sf"/>
</dbReference>
<feature type="transmembrane region" description="Helical" evidence="6">
    <location>
        <begin position="207"/>
        <end position="230"/>
    </location>
</feature>
<feature type="transmembrane region" description="Helical" evidence="6">
    <location>
        <begin position="278"/>
        <end position="303"/>
    </location>
</feature>
<feature type="transmembrane region" description="Helical" evidence="6">
    <location>
        <begin position="436"/>
        <end position="454"/>
    </location>
</feature>
<evidence type="ECO:0000256" key="5">
    <source>
        <dbReference type="ARBA" id="ARBA00023136"/>
    </source>
</evidence>
<keyword evidence="4 6" id="KW-1133">Transmembrane helix</keyword>
<feature type="transmembrane region" description="Helical" evidence="6">
    <location>
        <begin position="93"/>
        <end position="111"/>
    </location>
</feature>
<dbReference type="Proteomes" id="UP000038010">
    <property type="component" value="Unassembled WGS sequence"/>
</dbReference>
<comment type="caution">
    <text evidence="8">The sequence shown here is derived from an EMBL/GenBank/DDBJ whole genome shotgun (WGS) entry which is preliminary data.</text>
</comment>
<protein>
    <submittedName>
        <fullName evidence="8">Putative transporter</fullName>
    </submittedName>
</protein>
<feature type="transmembrane region" description="Helical" evidence="6">
    <location>
        <begin position="370"/>
        <end position="390"/>
    </location>
</feature>
<dbReference type="GeneID" id="28736955"/>
<dbReference type="PANTHER" id="PTHR43791:SF103">
    <property type="entry name" value="MAJOR FACILITATOR SUPERFAMILY (MFS) PROFILE DOMAIN-CONTAINING PROTEIN-RELATED"/>
    <property type="match status" value="1"/>
</dbReference>
<dbReference type="RefSeq" id="XP_017994324.1">
    <property type="nucleotide sequence ID" value="XM_018145075.1"/>
</dbReference>
<organism evidence="8 9">
    <name type="scientific">Cyphellophora attinorum</name>
    <dbReference type="NCBI Taxonomy" id="1664694"/>
    <lineage>
        <taxon>Eukaryota</taxon>
        <taxon>Fungi</taxon>
        <taxon>Dikarya</taxon>
        <taxon>Ascomycota</taxon>
        <taxon>Pezizomycotina</taxon>
        <taxon>Eurotiomycetes</taxon>
        <taxon>Chaetothyriomycetidae</taxon>
        <taxon>Chaetothyriales</taxon>
        <taxon>Cyphellophoraceae</taxon>
        <taxon>Cyphellophora</taxon>
    </lineage>
</organism>
<dbReference type="GO" id="GO:0022857">
    <property type="term" value="F:transmembrane transporter activity"/>
    <property type="evidence" value="ECO:0007669"/>
    <property type="project" value="InterPro"/>
</dbReference>
<feature type="transmembrane region" description="Helical" evidence="6">
    <location>
        <begin position="179"/>
        <end position="201"/>
    </location>
</feature>
<comment type="subcellular location">
    <subcellularLocation>
        <location evidence="1">Membrane</location>
        <topology evidence="1">Multi-pass membrane protein</topology>
    </subcellularLocation>
</comment>
<dbReference type="PROSITE" id="PS50850">
    <property type="entry name" value="MFS"/>
    <property type="match status" value="1"/>
</dbReference>
<keyword evidence="2" id="KW-0813">Transport</keyword>
<evidence type="ECO:0000256" key="4">
    <source>
        <dbReference type="ARBA" id="ARBA00022989"/>
    </source>
</evidence>
<dbReference type="SUPFAM" id="SSF103473">
    <property type="entry name" value="MFS general substrate transporter"/>
    <property type="match status" value="1"/>
</dbReference>
<dbReference type="AlphaFoldDB" id="A0A0N0NH76"/>
<accession>A0A0N0NH76</accession>
<dbReference type="EMBL" id="LFJN01000063">
    <property type="protein sequence ID" value="KPI34361.1"/>
    <property type="molecule type" value="Genomic_DNA"/>
</dbReference>
<keyword evidence="9" id="KW-1185">Reference proteome</keyword>
<evidence type="ECO:0000256" key="6">
    <source>
        <dbReference type="SAM" id="Phobius"/>
    </source>
</evidence>
<evidence type="ECO:0000256" key="1">
    <source>
        <dbReference type="ARBA" id="ARBA00004141"/>
    </source>
</evidence>
<evidence type="ECO:0000313" key="9">
    <source>
        <dbReference type="Proteomes" id="UP000038010"/>
    </source>
</evidence>
<evidence type="ECO:0000256" key="3">
    <source>
        <dbReference type="ARBA" id="ARBA00022692"/>
    </source>
</evidence>
<keyword evidence="5 6" id="KW-0472">Membrane</keyword>
<reference evidence="8 9" key="1">
    <citation type="submission" date="2015-06" db="EMBL/GenBank/DDBJ databases">
        <title>Draft genome of the ant-associated black yeast Phialophora attae CBS 131958.</title>
        <authorList>
            <person name="Moreno L.F."/>
            <person name="Stielow B.J."/>
            <person name="de Hoog S."/>
            <person name="Vicente V.A."/>
            <person name="Weiss V.A."/>
            <person name="de Vries M."/>
            <person name="Cruz L.M."/>
            <person name="Souza E.M."/>
        </authorList>
    </citation>
    <scope>NUCLEOTIDE SEQUENCE [LARGE SCALE GENOMIC DNA]</scope>
    <source>
        <strain evidence="8 9">CBS 131958</strain>
    </source>
</reference>
<dbReference type="PANTHER" id="PTHR43791">
    <property type="entry name" value="PERMEASE-RELATED"/>
    <property type="match status" value="1"/>
</dbReference>
<feature type="transmembrane region" description="Helical" evidence="6">
    <location>
        <begin position="147"/>
        <end position="167"/>
    </location>
</feature>
<sequence length="498" mass="54714">MATVKVADGMATTNASDLKQPVPDQVAEGELESLVDDGNDPKLVRRIDLWLCPMLALSMALQFIDKGALPAASILGIVTDLHLTGTEYSWANSIFYFGYFAFTYLVPYLFVKYPIGKVLSATFLAWALTVGVHAACKNAAGLMIVRFFLGFTEAAVAPGCSLILGMWYKREEHALRHGYWYMGTSLGIALTGLISFGIAHIKKGLGAWRWLFITLALISLVWAALMFWLLPDTPANARFLSKSQRARAVDRVRVNEMGVKTSNFKWYQFREAMTDLKVWLLVFYLVAVCICNSSITAFSQIVLVGLGFDVYQTNLFNIALGALTAVVAFSSTLLCTRVTNIRGFVCVVLCCISLIGSILVRFGPNLGSKLVGFLLFYAYPCTVAIALSLIASNVAGFTKKTVATAMSFVAYCSGNIIGPFLFFAREKPKYPSGFNATSICFGAAIVLMLAYVFVVHRENRLRERAHTPGDVVLNDASQQEDAAKDLTDGENPRFRYMA</sequence>
<dbReference type="InterPro" id="IPR011701">
    <property type="entry name" value="MFS"/>
</dbReference>
<proteinExistence type="predicted"/>
<feature type="transmembrane region" description="Helical" evidence="6">
    <location>
        <begin position="343"/>
        <end position="364"/>
    </location>
</feature>
<feature type="transmembrane region" description="Helical" evidence="6">
    <location>
        <begin position="315"/>
        <end position="336"/>
    </location>
</feature>
<gene>
    <name evidence="8" type="ORF">AB675_4905</name>
</gene>
<evidence type="ECO:0000256" key="2">
    <source>
        <dbReference type="ARBA" id="ARBA00022448"/>
    </source>
</evidence>